<sequence>MIILREPQAHVIRLIRTAQSELWLLERAMREQPEQVAAQVALLEAAVLANLLKARETIEAVPCCREAWDTLAGRSMKATLHQRPCPAWMVEGPGPGNCREAAGGSKWARHKGSLVKLGIREGTGSGRGETLLTSNECEGFTCVPGALSNSKPSNRKWLPVRRSHKCRPQGNLVLPRQSSSSLPVSIWLFLR</sequence>
<dbReference type="PATRIC" id="fig|512763.3.peg.4598"/>
<protein>
    <submittedName>
        <fullName evidence="1">Uncharacterized protein</fullName>
    </submittedName>
</protein>
<proteinExistence type="predicted"/>
<dbReference type="KEGG" id="rti:DC20_20920"/>
<reference evidence="1 2" key="1">
    <citation type="submission" date="2015-08" db="EMBL/GenBank/DDBJ databases">
        <title>Complete genome sequence of Rufibacter tibetensis strain 1351t, a radiation-resistant bacterium from tibet plateau.</title>
        <authorList>
            <person name="Dai J."/>
        </authorList>
    </citation>
    <scope>NUCLEOTIDE SEQUENCE [LARGE SCALE GENOMIC DNA]</scope>
    <source>
        <strain evidence="1 2">1351</strain>
    </source>
</reference>
<keyword evidence="2" id="KW-1185">Reference proteome</keyword>
<dbReference type="Proteomes" id="UP000061382">
    <property type="component" value="Chromosome"/>
</dbReference>
<gene>
    <name evidence="1" type="ORF">DC20_20920</name>
</gene>
<organism evidence="1 2">
    <name type="scientific">Rufibacter tibetensis</name>
    <dbReference type="NCBI Taxonomy" id="512763"/>
    <lineage>
        <taxon>Bacteria</taxon>
        <taxon>Pseudomonadati</taxon>
        <taxon>Bacteroidota</taxon>
        <taxon>Cytophagia</taxon>
        <taxon>Cytophagales</taxon>
        <taxon>Hymenobacteraceae</taxon>
        <taxon>Rufibacter</taxon>
    </lineage>
</organism>
<evidence type="ECO:0000313" key="1">
    <source>
        <dbReference type="EMBL" id="ALJ01002.1"/>
    </source>
</evidence>
<evidence type="ECO:0000313" key="2">
    <source>
        <dbReference type="Proteomes" id="UP000061382"/>
    </source>
</evidence>
<name>A0A0P0CZS5_9BACT</name>
<dbReference type="EMBL" id="CP012643">
    <property type="protein sequence ID" value="ALJ01002.1"/>
    <property type="molecule type" value="Genomic_DNA"/>
</dbReference>
<dbReference type="AlphaFoldDB" id="A0A0P0CZS5"/>
<accession>A0A0P0CZS5</accession>